<dbReference type="InterPro" id="IPR036458">
    <property type="entry name" value="Na:dicarbo_symporter_sf"/>
</dbReference>
<keyword evidence="4" id="KW-1133">Transmembrane helix</keyword>
<dbReference type="AlphaFoldDB" id="A0A645BDG5"/>
<sequence length="85" mass="8949">MAVLSSVGMSGIPGGGYIGEFIMCSVFFPSQMDLAYPIAITIGNLVDPPATMVNSAGDYVISYVVARFVDGKDWLQKALAAKKEG</sequence>
<proteinExistence type="predicted"/>
<dbReference type="Gene3D" id="1.10.3860.10">
    <property type="entry name" value="Sodium:dicarboxylate symporter"/>
    <property type="match status" value="1"/>
</dbReference>
<comment type="subcellular location">
    <subcellularLocation>
        <location evidence="1">Membrane</location>
        <topology evidence="1">Multi-pass membrane protein</topology>
    </subcellularLocation>
</comment>
<name>A0A645BDG5_9ZZZZ</name>
<reference evidence="6" key="1">
    <citation type="submission" date="2019-08" db="EMBL/GenBank/DDBJ databases">
        <authorList>
            <person name="Kucharzyk K."/>
            <person name="Murdoch R.W."/>
            <person name="Higgins S."/>
            <person name="Loffler F."/>
        </authorList>
    </citation>
    <scope>NUCLEOTIDE SEQUENCE</scope>
</reference>
<keyword evidence="3" id="KW-0812">Transmembrane</keyword>
<keyword evidence="5" id="KW-0472">Membrane</keyword>
<dbReference type="GO" id="GO:0016020">
    <property type="term" value="C:membrane"/>
    <property type="evidence" value="ECO:0007669"/>
    <property type="project" value="UniProtKB-SubCell"/>
</dbReference>
<dbReference type="SUPFAM" id="SSF118215">
    <property type="entry name" value="Proton glutamate symport protein"/>
    <property type="match status" value="1"/>
</dbReference>
<evidence type="ECO:0000313" key="6">
    <source>
        <dbReference type="EMBL" id="MPM63136.1"/>
    </source>
</evidence>
<protein>
    <submittedName>
        <fullName evidence="6">Uncharacterized protein</fullName>
    </submittedName>
</protein>
<dbReference type="Pfam" id="PF00375">
    <property type="entry name" value="SDF"/>
    <property type="match status" value="1"/>
</dbReference>
<dbReference type="InterPro" id="IPR001991">
    <property type="entry name" value="Na-dicarboxylate_symporter"/>
</dbReference>
<accession>A0A645BDG5</accession>
<dbReference type="GO" id="GO:0015293">
    <property type="term" value="F:symporter activity"/>
    <property type="evidence" value="ECO:0007669"/>
    <property type="project" value="InterPro"/>
</dbReference>
<dbReference type="EMBL" id="VSSQ01019241">
    <property type="protein sequence ID" value="MPM63136.1"/>
    <property type="molecule type" value="Genomic_DNA"/>
</dbReference>
<gene>
    <name evidence="6" type="ORF">SDC9_110016</name>
</gene>
<keyword evidence="2" id="KW-0813">Transport</keyword>
<organism evidence="6">
    <name type="scientific">bioreactor metagenome</name>
    <dbReference type="NCBI Taxonomy" id="1076179"/>
    <lineage>
        <taxon>unclassified sequences</taxon>
        <taxon>metagenomes</taxon>
        <taxon>ecological metagenomes</taxon>
    </lineage>
</organism>
<evidence type="ECO:0000256" key="5">
    <source>
        <dbReference type="ARBA" id="ARBA00023136"/>
    </source>
</evidence>
<evidence type="ECO:0000256" key="1">
    <source>
        <dbReference type="ARBA" id="ARBA00004141"/>
    </source>
</evidence>
<evidence type="ECO:0000256" key="3">
    <source>
        <dbReference type="ARBA" id="ARBA00022692"/>
    </source>
</evidence>
<evidence type="ECO:0000256" key="2">
    <source>
        <dbReference type="ARBA" id="ARBA00022448"/>
    </source>
</evidence>
<comment type="caution">
    <text evidence="6">The sequence shown here is derived from an EMBL/GenBank/DDBJ whole genome shotgun (WGS) entry which is preliminary data.</text>
</comment>
<evidence type="ECO:0000256" key="4">
    <source>
        <dbReference type="ARBA" id="ARBA00022989"/>
    </source>
</evidence>